<dbReference type="NCBIfam" id="NF002677">
    <property type="entry name" value="PRK02406.1"/>
    <property type="match status" value="1"/>
</dbReference>
<dbReference type="OrthoDB" id="9808813at2"/>
<keyword evidence="9 15" id="KW-0227">DNA damage</keyword>
<accession>A0A1R4B003</accession>
<dbReference type="GO" id="GO:0042276">
    <property type="term" value="P:error-prone translesion synthesis"/>
    <property type="evidence" value="ECO:0007669"/>
    <property type="project" value="TreeGrafter"/>
</dbReference>
<dbReference type="STRING" id="1918946.VPAL9027_00128"/>
<proteinExistence type="inferred from homology"/>
<dbReference type="SUPFAM" id="SSF100879">
    <property type="entry name" value="Lesion bypass DNA polymerase (Y-family), little finger domain"/>
    <property type="match status" value="1"/>
</dbReference>
<dbReference type="InterPro" id="IPR036775">
    <property type="entry name" value="DNA_pol_Y-fam_lit_finger_sf"/>
</dbReference>
<evidence type="ECO:0000256" key="15">
    <source>
        <dbReference type="HAMAP-Rule" id="MF_01113"/>
    </source>
</evidence>
<dbReference type="EC" id="2.7.7.7" evidence="15"/>
<evidence type="ECO:0000256" key="12">
    <source>
        <dbReference type="ARBA" id="ARBA00023125"/>
    </source>
</evidence>
<keyword evidence="5 15" id="KW-0808">Transferase</keyword>
<sequence>MVVSQQSLRKIIHIDMDCFYAAVEMRDNPHYRGKPLAVGGNRQQRGVLSTCNYEARQYGLHSAMPTAQALKLCPHVILVPGRMEVYKAISKQIRAIFHRYTPIIEPLSLDEAYLDVTDSTACKGSATLIAEAIRHDIYNELQLTASAGVAPIKFLAKVASDMRKPNGQYVVPPEDVQKVVDKLPLEVIPGIGKVSLEKLHRAGFYLCEDIKNTDYRDLLIRFGRQGASLWQKSHGIDPREVVVERERKSVGVERTFSQNIMTYEQCWDVIENKLFPELDQRLTKASAKRAIIKQGIKVKFADFQLTTIEHIHHQLELDDFRELLREVLKRQNGREVRLLGLSVMLKPQLPVEQLSFF</sequence>
<dbReference type="EMBL" id="FUFT01000001">
    <property type="protein sequence ID" value="SJL82217.1"/>
    <property type="molecule type" value="Genomic_DNA"/>
</dbReference>
<comment type="catalytic activity">
    <reaction evidence="14 15">
        <text>DNA(n) + a 2'-deoxyribonucleoside 5'-triphosphate = DNA(n+1) + diphosphate</text>
        <dbReference type="Rhea" id="RHEA:22508"/>
        <dbReference type="Rhea" id="RHEA-COMP:17339"/>
        <dbReference type="Rhea" id="RHEA-COMP:17340"/>
        <dbReference type="ChEBI" id="CHEBI:33019"/>
        <dbReference type="ChEBI" id="CHEBI:61560"/>
        <dbReference type="ChEBI" id="CHEBI:173112"/>
        <dbReference type="EC" id="2.7.7.7"/>
    </reaction>
</comment>
<dbReference type="GO" id="GO:0009432">
    <property type="term" value="P:SOS response"/>
    <property type="evidence" value="ECO:0007669"/>
    <property type="project" value="TreeGrafter"/>
</dbReference>
<keyword evidence="4 15" id="KW-0963">Cytoplasm</keyword>
<dbReference type="Pfam" id="PF11799">
    <property type="entry name" value="IMS_C"/>
    <property type="match status" value="1"/>
</dbReference>
<feature type="active site" evidence="15">
    <location>
        <position position="111"/>
    </location>
</feature>
<dbReference type="CDD" id="cd03586">
    <property type="entry name" value="PolY_Pol_IV_kappa"/>
    <property type="match status" value="1"/>
</dbReference>
<gene>
    <name evidence="15 17" type="primary">dinB</name>
    <name evidence="17" type="ORF">VPAL9027_00128</name>
</gene>
<comment type="function">
    <text evidence="15">Poorly processive, error-prone DNA polymerase involved in untargeted mutagenesis. Copies undamaged DNA at stalled replication forks, which arise in vivo from mismatched or misaligned primer ends. These misaligned primers can be extended by PolIV. Exhibits no 3'-5' exonuclease (proofreading) activity. May be involved in translesional synthesis, in conjunction with the beta clamp from PolIII.</text>
</comment>
<keyword evidence="13 15" id="KW-0234">DNA repair</keyword>
<evidence type="ECO:0000313" key="17">
    <source>
        <dbReference type="EMBL" id="SJL82217.1"/>
    </source>
</evidence>
<reference evidence="17 18" key="1">
    <citation type="submission" date="2017-02" db="EMBL/GenBank/DDBJ databases">
        <authorList>
            <person name="Peterson S.W."/>
        </authorList>
    </citation>
    <scope>NUCLEOTIDE SEQUENCE [LARGE SCALE GENOMIC DNA]</scope>
    <source>
        <strain evidence="17 18">CECT 9027</strain>
    </source>
</reference>
<dbReference type="Gene3D" id="3.40.1170.60">
    <property type="match status" value="1"/>
</dbReference>
<name>A0A1R4B003_9VIBR</name>
<dbReference type="AlphaFoldDB" id="A0A1R4B003"/>
<evidence type="ECO:0000256" key="8">
    <source>
        <dbReference type="ARBA" id="ARBA00022723"/>
    </source>
</evidence>
<dbReference type="GO" id="GO:0005829">
    <property type="term" value="C:cytosol"/>
    <property type="evidence" value="ECO:0007669"/>
    <property type="project" value="TreeGrafter"/>
</dbReference>
<dbReference type="GO" id="GO:0000287">
    <property type="term" value="F:magnesium ion binding"/>
    <property type="evidence" value="ECO:0007669"/>
    <property type="project" value="UniProtKB-UniRule"/>
</dbReference>
<dbReference type="FunFam" id="3.30.1490.100:FF:000002">
    <property type="entry name" value="DNA polymerase IV"/>
    <property type="match status" value="1"/>
</dbReference>
<dbReference type="FunFam" id="3.30.70.270:FF:000002">
    <property type="entry name" value="DNA polymerase IV"/>
    <property type="match status" value="1"/>
</dbReference>
<evidence type="ECO:0000256" key="3">
    <source>
        <dbReference type="ARBA" id="ARBA00022457"/>
    </source>
</evidence>
<dbReference type="GO" id="GO:0003684">
    <property type="term" value="F:damaged DNA binding"/>
    <property type="evidence" value="ECO:0007669"/>
    <property type="project" value="InterPro"/>
</dbReference>
<dbReference type="PANTHER" id="PTHR11076:SF33">
    <property type="entry name" value="DNA POLYMERASE KAPPA"/>
    <property type="match status" value="1"/>
</dbReference>
<dbReference type="Pfam" id="PF00817">
    <property type="entry name" value="IMS"/>
    <property type="match status" value="1"/>
</dbReference>
<evidence type="ECO:0000256" key="9">
    <source>
        <dbReference type="ARBA" id="ARBA00022763"/>
    </source>
</evidence>
<evidence type="ECO:0000256" key="10">
    <source>
        <dbReference type="ARBA" id="ARBA00022842"/>
    </source>
</evidence>
<dbReference type="InterPro" id="IPR022880">
    <property type="entry name" value="DNApol_IV"/>
</dbReference>
<dbReference type="PANTHER" id="PTHR11076">
    <property type="entry name" value="DNA REPAIR POLYMERASE UMUC / TRANSFERASE FAMILY MEMBER"/>
    <property type="match status" value="1"/>
</dbReference>
<evidence type="ECO:0000256" key="1">
    <source>
        <dbReference type="ARBA" id="ARBA00004496"/>
    </source>
</evidence>
<feature type="binding site" evidence="15">
    <location>
        <position position="110"/>
    </location>
    <ligand>
        <name>Mg(2+)</name>
        <dbReference type="ChEBI" id="CHEBI:18420"/>
    </ligand>
</feature>
<dbReference type="Proteomes" id="UP000189475">
    <property type="component" value="Unassembled WGS sequence"/>
</dbReference>
<dbReference type="Gene3D" id="3.30.70.270">
    <property type="match status" value="1"/>
</dbReference>
<dbReference type="HAMAP" id="MF_01113">
    <property type="entry name" value="DNApol_IV"/>
    <property type="match status" value="1"/>
</dbReference>
<keyword evidence="10 15" id="KW-0460">Magnesium</keyword>
<dbReference type="InterPro" id="IPR001126">
    <property type="entry name" value="UmuC"/>
</dbReference>
<dbReference type="InterPro" id="IPR017961">
    <property type="entry name" value="DNA_pol_Y-fam_little_finger"/>
</dbReference>
<dbReference type="GO" id="GO:0006281">
    <property type="term" value="P:DNA repair"/>
    <property type="evidence" value="ECO:0007669"/>
    <property type="project" value="UniProtKB-UniRule"/>
</dbReference>
<evidence type="ECO:0000256" key="4">
    <source>
        <dbReference type="ARBA" id="ARBA00022490"/>
    </source>
</evidence>
<dbReference type="Gene3D" id="3.30.1490.100">
    <property type="entry name" value="DNA polymerase, Y-family, little finger domain"/>
    <property type="match status" value="1"/>
</dbReference>
<dbReference type="GO" id="GO:0003887">
    <property type="term" value="F:DNA-directed DNA polymerase activity"/>
    <property type="evidence" value="ECO:0007669"/>
    <property type="project" value="UniProtKB-UniRule"/>
</dbReference>
<feature type="binding site" evidence="15">
    <location>
        <position position="15"/>
    </location>
    <ligand>
        <name>Mg(2+)</name>
        <dbReference type="ChEBI" id="CHEBI:18420"/>
    </ligand>
</feature>
<keyword evidence="7 15" id="KW-0235">DNA replication</keyword>
<feature type="domain" description="UmuC" evidence="16">
    <location>
        <begin position="11"/>
        <end position="192"/>
    </location>
</feature>
<keyword evidence="3 15" id="KW-0515">Mutator protein</keyword>
<evidence type="ECO:0000256" key="5">
    <source>
        <dbReference type="ARBA" id="ARBA00022679"/>
    </source>
</evidence>
<dbReference type="Gene3D" id="1.10.150.20">
    <property type="entry name" value="5' to 3' exonuclease, C-terminal subdomain"/>
    <property type="match status" value="1"/>
</dbReference>
<organism evidence="17 18">
    <name type="scientific">Vibrio palustris</name>
    <dbReference type="NCBI Taxonomy" id="1918946"/>
    <lineage>
        <taxon>Bacteria</taxon>
        <taxon>Pseudomonadati</taxon>
        <taxon>Pseudomonadota</taxon>
        <taxon>Gammaproteobacteria</taxon>
        <taxon>Vibrionales</taxon>
        <taxon>Vibrionaceae</taxon>
        <taxon>Vibrio</taxon>
    </lineage>
</organism>
<evidence type="ECO:0000256" key="11">
    <source>
        <dbReference type="ARBA" id="ARBA00022932"/>
    </source>
</evidence>
<dbReference type="InterPro" id="IPR050116">
    <property type="entry name" value="DNA_polymerase-Y"/>
</dbReference>
<evidence type="ECO:0000256" key="13">
    <source>
        <dbReference type="ARBA" id="ARBA00023204"/>
    </source>
</evidence>
<evidence type="ECO:0000256" key="2">
    <source>
        <dbReference type="ARBA" id="ARBA00010945"/>
    </source>
</evidence>
<comment type="subcellular location">
    <subcellularLocation>
        <location evidence="1 15">Cytoplasm</location>
    </subcellularLocation>
</comment>
<keyword evidence="11 15" id="KW-0239">DNA-directed DNA polymerase</keyword>
<keyword evidence="8 15" id="KW-0479">Metal-binding</keyword>
<dbReference type="FunFam" id="3.40.1170.60:FF:000001">
    <property type="entry name" value="DNA polymerase IV"/>
    <property type="match status" value="1"/>
</dbReference>
<keyword evidence="6 15" id="KW-0548">Nucleotidyltransferase</keyword>
<protein>
    <recommendedName>
        <fullName evidence="15">DNA polymerase IV</fullName>
        <shortName evidence="15">Pol IV</shortName>
        <ecNumber evidence="15">2.7.7.7</ecNumber>
    </recommendedName>
</protein>
<comment type="similarity">
    <text evidence="2 15">Belongs to the DNA polymerase type-Y family.</text>
</comment>
<dbReference type="GO" id="GO:0006261">
    <property type="term" value="P:DNA-templated DNA replication"/>
    <property type="evidence" value="ECO:0007669"/>
    <property type="project" value="UniProtKB-UniRule"/>
</dbReference>
<evidence type="ECO:0000256" key="6">
    <source>
        <dbReference type="ARBA" id="ARBA00022695"/>
    </source>
</evidence>
<evidence type="ECO:0000259" key="16">
    <source>
        <dbReference type="PROSITE" id="PS50173"/>
    </source>
</evidence>
<dbReference type="RefSeq" id="WP_077311316.1">
    <property type="nucleotide sequence ID" value="NZ_AP024887.1"/>
</dbReference>
<dbReference type="InterPro" id="IPR043502">
    <property type="entry name" value="DNA/RNA_pol_sf"/>
</dbReference>
<dbReference type="SUPFAM" id="SSF56672">
    <property type="entry name" value="DNA/RNA polymerases"/>
    <property type="match status" value="1"/>
</dbReference>
<comment type="subunit">
    <text evidence="15">Monomer.</text>
</comment>
<evidence type="ECO:0000256" key="7">
    <source>
        <dbReference type="ARBA" id="ARBA00022705"/>
    </source>
</evidence>
<dbReference type="PROSITE" id="PS50173">
    <property type="entry name" value="UMUC"/>
    <property type="match status" value="1"/>
</dbReference>
<keyword evidence="18" id="KW-1185">Reference proteome</keyword>
<feature type="site" description="Substrate discrimination" evidence="15">
    <location>
        <position position="20"/>
    </location>
</feature>
<keyword evidence="12 15" id="KW-0238">DNA-binding</keyword>
<evidence type="ECO:0000313" key="18">
    <source>
        <dbReference type="Proteomes" id="UP000189475"/>
    </source>
</evidence>
<dbReference type="InterPro" id="IPR043128">
    <property type="entry name" value="Rev_trsase/Diguanyl_cyclase"/>
</dbReference>
<comment type="cofactor">
    <cofactor evidence="15">
        <name>Mg(2+)</name>
        <dbReference type="ChEBI" id="CHEBI:18420"/>
    </cofactor>
    <text evidence="15">Binds 2 magnesium ions per subunit.</text>
</comment>
<evidence type="ECO:0000256" key="14">
    <source>
        <dbReference type="ARBA" id="ARBA00049244"/>
    </source>
</evidence>